<dbReference type="AlphaFoldDB" id="A0A2P2Q9Z0"/>
<name>A0A2P2Q9Z0_RHIMU</name>
<accession>A0A2P2Q9Z0</accession>
<reference evidence="1" key="1">
    <citation type="submission" date="2018-02" db="EMBL/GenBank/DDBJ databases">
        <title>Rhizophora mucronata_Transcriptome.</title>
        <authorList>
            <person name="Meera S.P."/>
            <person name="Sreeshan A."/>
            <person name="Augustine A."/>
        </authorList>
    </citation>
    <scope>NUCLEOTIDE SEQUENCE</scope>
    <source>
        <tissue evidence="1">Leaf</tissue>
    </source>
</reference>
<evidence type="ECO:0000313" key="1">
    <source>
        <dbReference type="EMBL" id="MBX63810.1"/>
    </source>
</evidence>
<protein>
    <submittedName>
        <fullName evidence="1">Uncharacterized protein</fullName>
    </submittedName>
</protein>
<proteinExistence type="predicted"/>
<organism evidence="1">
    <name type="scientific">Rhizophora mucronata</name>
    <name type="common">Asiatic mangrove</name>
    <dbReference type="NCBI Taxonomy" id="61149"/>
    <lineage>
        <taxon>Eukaryota</taxon>
        <taxon>Viridiplantae</taxon>
        <taxon>Streptophyta</taxon>
        <taxon>Embryophyta</taxon>
        <taxon>Tracheophyta</taxon>
        <taxon>Spermatophyta</taxon>
        <taxon>Magnoliopsida</taxon>
        <taxon>eudicotyledons</taxon>
        <taxon>Gunneridae</taxon>
        <taxon>Pentapetalae</taxon>
        <taxon>rosids</taxon>
        <taxon>fabids</taxon>
        <taxon>Malpighiales</taxon>
        <taxon>Rhizophoraceae</taxon>
        <taxon>Rhizophora</taxon>
    </lineage>
</organism>
<sequence>MKLSRSESNNNLFYNRAK</sequence>
<dbReference type="EMBL" id="GGEC01083326">
    <property type="protein sequence ID" value="MBX63810.1"/>
    <property type="molecule type" value="Transcribed_RNA"/>
</dbReference>